<evidence type="ECO:0000313" key="2">
    <source>
        <dbReference type="EMBL" id="NBI79660.1"/>
    </source>
</evidence>
<accession>A0A845RI07</accession>
<dbReference type="AlphaFoldDB" id="A0A845RI07"/>
<organism evidence="2 3">
    <name type="scientific">Anaerotruncus colihominis</name>
    <dbReference type="NCBI Taxonomy" id="169435"/>
    <lineage>
        <taxon>Bacteria</taxon>
        <taxon>Bacillati</taxon>
        <taxon>Bacillota</taxon>
        <taxon>Clostridia</taxon>
        <taxon>Eubacteriales</taxon>
        <taxon>Oscillospiraceae</taxon>
        <taxon>Anaerotruncus</taxon>
    </lineage>
</organism>
<sequence>MQPGKYFVKSAGIKRLCLFRRGFVNRPARRQYTAKRPRFHGEFVDPPFIYKLLRFGANRDVSGYRAAVSACSPRRLKKRRAHQSPRGNSPRRRMAAANSFIGCSAHIIARHIHLGK</sequence>
<dbReference type="Proteomes" id="UP000446348">
    <property type="component" value="Unassembled WGS sequence"/>
</dbReference>
<evidence type="ECO:0000256" key="1">
    <source>
        <dbReference type="SAM" id="MobiDB-lite"/>
    </source>
</evidence>
<evidence type="ECO:0000313" key="3">
    <source>
        <dbReference type="Proteomes" id="UP000446348"/>
    </source>
</evidence>
<protein>
    <submittedName>
        <fullName evidence="2">Uncharacterized protein</fullName>
    </submittedName>
</protein>
<gene>
    <name evidence="2" type="ORF">D3Z39_12430</name>
</gene>
<comment type="caution">
    <text evidence="2">The sequence shown here is derived from an EMBL/GenBank/DDBJ whole genome shotgun (WGS) entry which is preliminary data.</text>
</comment>
<dbReference type="EMBL" id="QXWZ01000023">
    <property type="protein sequence ID" value="NBI79660.1"/>
    <property type="molecule type" value="Genomic_DNA"/>
</dbReference>
<feature type="region of interest" description="Disordered" evidence="1">
    <location>
        <begin position="74"/>
        <end position="93"/>
    </location>
</feature>
<reference evidence="2 3" key="1">
    <citation type="submission" date="2018-08" db="EMBL/GenBank/DDBJ databases">
        <title>Murine metabolic-syndrome-specific gut microbial biobank.</title>
        <authorList>
            <person name="Liu C."/>
        </authorList>
    </citation>
    <scope>NUCLEOTIDE SEQUENCE [LARGE SCALE GENOMIC DNA]</scope>
    <source>
        <strain evidence="2 3">X69</strain>
    </source>
</reference>
<name>A0A845RI07_9FIRM</name>
<proteinExistence type="predicted"/>